<dbReference type="EMBL" id="BJWL01000135">
    <property type="protein sequence ID" value="GFS31113.1"/>
    <property type="molecule type" value="Genomic_DNA"/>
</dbReference>
<proteinExistence type="predicted"/>
<keyword evidence="2" id="KW-1185">Reference proteome</keyword>
<sequence length="108" mass="12458">MLHTMYHLNGPEDVVPPRAIIPLRAIPPRLVIGIKEKGPSRIRNYYGKIQYTARKSVPCPAYFKKLMFQVQPEGSHEVNSPYWPNTFERARQKTHDPMLVLIEISSSN</sequence>
<evidence type="ECO:0000313" key="2">
    <source>
        <dbReference type="Proteomes" id="UP000585474"/>
    </source>
</evidence>
<accession>A0A7J0DAX8</accession>
<protein>
    <submittedName>
        <fullName evidence="1">Uncharacterized protein</fullName>
    </submittedName>
</protein>
<evidence type="ECO:0000313" key="1">
    <source>
        <dbReference type="EMBL" id="GFS31113.1"/>
    </source>
</evidence>
<comment type="caution">
    <text evidence="1">The sequence shown here is derived from an EMBL/GenBank/DDBJ whole genome shotgun (WGS) entry which is preliminary data.</text>
</comment>
<name>A0A7J0DAX8_9ERIC</name>
<gene>
    <name evidence="1" type="ORF">Acr_00g0015680</name>
</gene>
<dbReference type="Proteomes" id="UP000585474">
    <property type="component" value="Unassembled WGS sequence"/>
</dbReference>
<organism evidence="1 2">
    <name type="scientific">Actinidia rufa</name>
    <dbReference type="NCBI Taxonomy" id="165716"/>
    <lineage>
        <taxon>Eukaryota</taxon>
        <taxon>Viridiplantae</taxon>
        <taxon>Streptophyta</taxon>
        <taxon>Embryophyta</taxon>
        <taxon>Tracheophyta</taxon>
        <taxon>Spermatophyta</taxon>
        <taxon>Magnoliopsida</taxon>
        <taxon>eudicotyledons</taxon>
        <taxon>Gunneridae</taxon>
        <taxon>Pentapetalae</taxon>
        <taxon>asterids</taxon>
        <taxon>Ericales</taxon>
        <taxon>Actinidiaceae</taxon>
        <taxon>Actinidia</taxon>
    </lineage>
</organism>
<reference evidence="2" key="1">
    <citation type="submission" date="2019-07" db="EMBL/GenBank/DDBJ databases">
        <title>De Novo Assembly of kiwifruit Actinidia rufa.</title>
        <authorList>
            <person name="Sugita-Konishi S."/>
            <person name="Sato K."/>
            <person name="Mori E."/>
            <person name="Abe Y."/>
            <person name="Kisaki G."/>
            <person name="Hamano K."/>
            <person name="Suezawa K."/>
            <person name="Otani M."/>
            <person name="Fukuda T."/>
            <person name="Manabe T."/>
            <person name="Gomi K."/>
            <person name="Tabuchi M."/>
            <person name="Akimitsu K."/>
            <person name="Kataoka I."/>
        </authorList>
    </citation>
    <scope>NUCLEOTIDE SEQUENCE [LARGE SCALE GENOMIC DNA]</scope>
    <source>
        <strain evidence="2">cv. Fuchu</strain>
    </source>
</reference>
<dbReference type="AlphaFoldDB" id="A0A7J0DAX8"/>